<reference evidence="3" key="1">
    <citation type="submission" date="2016-11" db="EMBL/GenBank/DDBJ databases">
        <authorList>
            <person name="Varghese N."/>
            <person name="Submissions S."/>
        </authorList>
    </citation>
    <scope>NUCLEOTIDE SEQUENCE [LARGE SCALE GENOMIC DNA]</scope>
    <source>
        <strain evidence="3">DSM 17539</strain>
    </source>
</reference>
<sequence length="88" mass="10249">MLLFHTYKVQNKPCRIRDRQTQSQKFLYRQRVGKEDGAGRKPIKINIAPIATSQQSKDAPYPFRHPDNKVGMTPSPTWGRHSYFLSMT</sequence>
<dbReference type="EMBL" id="FQUX01000005">
    <property type="protein sequence ID" value="SHF56055.1"/>
    <property type="molecule type" value="Genomic_DNA"/>
</dbReference>
<accession>A0A1M5CMN8</accession>
<organism evidence="2 3">
    <name type="scientific">Arenibacter palladensis</name>
    <dbReference type="NCBI Taxonomy" id="237373"/>
    <lineage>
        <taxon>Bacteria</taxon>
        <taxon>Pseudomonadati</taxon>
        <taxon>Bacteroidota</taxon>
        <taxon>Flavobacteriia</taxon>
        <taxon>Flavobacteriales</taxon>
        <taxon>Flavobacteriaceae</taxon>
        <taxon>Arenibacter</taxon>
    </lineage>
</organism>
<evidence type="ECO:0000256" key="1">
    <source>
        <dbReference type="SAM" id="MobiDB-lite"/>
    </source>
</evidence>
<evidence type="ECO:0000313" key="3">
    <source>
        <dbReference type="Proteomes" id="UP000184406"/>
    </source>
</evidence>
<dbReference type="Proteomes" id="UP000184406">
    <property type="component" value="Unassembled WGS sequence"/>
</dbReference>
<feature type="region of interest" description="Disordered" evidence="1">
    <location>
        <begin position="54"/>
        <end position="75"/>
    </location>
</feature>
<keyword evidence="3" id="KW-1185">Reference proteome</keyword>
<gene>
    <name evidence="2" type="ORF">SAMN03080594_105120</name>
</gene>
<protein>
    <submittedName>
        <fullName evidence="2">Uncharacterized protein</fullName>
    </submittedName>
</protein>
<name>A0A1M5CMN8_9FLAO</name>
<proteinExistence type="predicted"/>
<evidence type="ECO:0000313" key="2">
    <source>
        <dbReference type="EMBL" id="SHF56055.1"/>
    </source>
</evidence>
<dbReference type="AlphaFoldDB" id="A0A1M5CMN8"/>
<dbReference type="RefSeq" id="WP_072862953.1">
    <property type="nucleotide sequence ID" value="NZ_FQUX01000005.1"/>
</dbReference>